<dbReference type="AlphaFoldDB" id="A0AAE9Y0R0"/>
<evidence type="ECO:0000313" key="2">
    <source>
        <dbReference type="Proteomes" id="UP000001426"/>
    </source>
</evidence>
<dbReference type="Proteomes" id="UP000001426">
    <property type="component" value="Chromosome"/>
</dbReference>
<keyword evidence="2" id="KW-1185">Reference proteome</keyword>
<gene>
    <name evidence="1" type="ORF">TX73_020090</name>
</gene>
<organism evidence="1 2">
    <name type="scientific">Rhodopseudomonas palustris (strain ATCC BAA-98 / CGA009)</name>
    <dbReference type="NCBI Taxonomy" id="258594"/>
    <lineage>
        <taxon>Bacteria</taxon>
        <taxon>Pseudomonadati</taxon>
        <taxon>Pseudomonadota</taxon>
        <taxon>Alphaproteobacteria</taxon>
        <taxon>Hyphomicrobiales</taxon>
        <taxon>Nitrobacteraceae</taxon>
        <taxon>Rhodopseudomonas</taxon>
    </lineage>
</organism>
<sequence length="242" mass="28224">MRKLIRLGDDMEASFSIPLREPPSFLSTISMVGDDTTRIVHSLTQAERKSPSRYEPARAMFLSVLEGKLSYDATLTQARRLADKVERECALQILHASKSFLEKERPAPITPLPNSYYTLPNKLPLLVRPLWVRNFSQPRLLVMHFWRSPLTQRQLSAAATIIQSVIADNFPSYTGCEIDFLATPFVETRNSRDFQRNGWQRLRPLNEVELGRFWKQFSLAWDIYKKREPRIIRRKRKDDLFG</sequence>
<dbReference type="KEGG" id="rpa:TX73_020090"/>
<protein>
    <submittedName>
        <fullName evidence="1">Uncharacterized protein</fullName>
    </submittedName>
</protein>
<name>A0AAE9Y0R0_RHOPA</name>
<proteinExistence type="predicted"/>
<accession>A0AAE9Y0R0</accession>
<evidence type="ECO:0000313" key="1">
    <source>
        <dbReference type="EMBL" id="WCL94059.1"/>
    </source>
</evidence>
<reference evidence="1 2" key="1">
    <citation type="journal article" date="2004" name="Nat. Biotechnol.">
        <title>Complete genome sequence of the metabolically versatile photosynthetic bacterium Rhodopseudomonas palustris.</title>
        <authorList>
            <person name="Larimer F.W."/>
            <person name="Chain P."/>
            <person name="Hauser L."/>
            <person name="Lamerdin J."/>
            <person name="Malfatti S."/>
            <person name="Do L."/>
            <person name="Land M.L."/>
            <person name="Pelletier D.A."/>
            <person name="Beatty J.T."/>
            <person name="Lang A.S."/>
            <person name="Tabita F.R."/>
            <person name="Gibson J.L."/>
            <person name="Hanson T.E."/>
            <person name="Bobst C."/>
            <person name="Torres J.L."/>
            <person name="Peres C."/>
            <person name="Harrison F.H."/>
            <person name="Gibson J."/>
            <person name="Harwood C.S."/>
        </authorList>
    </citation>
    <scope>NUCLEOTIDE SEQUENCE [LARGE SCALE GENOMIC DNA]</scope>
    <source>
        <strain evidence="2">ATCC BAA-98 / CGA009</strain>
    </source>
</reference>
<dbReference type="RefSeq" id="WP_146090457.1">
    <property type="nucleotide sequence ID" value="NZ_CP116810.1"/>
</dbReference>
<dbReference type="EMBL" id="CP116810">
    <property type="protein sequence ID" value="WCL94059.1"/>
    <property type="molecule type" value="Genomic_DNA"/>
</dbReference>
<dbReference type="GeneID" id="66894990"/>